<dbReference type="PRINTS" id="PR00742">
    <property type="entry name" value="GLHYDRLASE35"/>
</dbReference>
<accession>A0A7Z0DJU8</accession>
<dbReference type="AlphaFoldDB" id="A0A7Z0DJU8"/>
<feature type="domain" description="Beta-galactosidase galactose-binding" evidence="10">
    <location>
        <begin position="509"/>
        <end position="560"/>
    </location>
</feature>
<keyword evidence="12" id="KW-1185">Reference proteome</keyword>
<dbReference type="RefSeq" id="WP_343051527.1">
    <property type="nucleotide sequence ID" value="NZ_JACBZR010000001.1"/>
</dbReference>
<evidence type="ECO:0000259" key="9">
    <source>
        <dbReference type="Pfam" id="PF21317"/>
    </source>
</evidence>
<evidence type="ECO:0000256" key="5">
    <source>
        <dbReference type="RuleBase" id="RU000675"/>
    </source>
</evidence>
<dbReference type="Pfam" id="PF21317">
    <property type="entry name" value="BetaGal_ABD_1"/>
    <property type="match status" value="1"/>
</dbReference>
<dbReference type="InterPro" id="IPR026283">
    <property type="entry name" value="B-gal_1-like"/>
</dbReference>
<dbReference type="PANTHER" id="PTHR23421">
    <property type="entry name" value="BETA-GALACTOSIDASE RELATED"/>
    <property type="match status" value="1"/>
</dbReference>
<protein>
    <recommendedName>
        <fullName evidence="5">Beta-galactosidase</fullName>
        <ecNumber evidence="5">3.2.1.23</ecNumber>
    </recommendedName>
</protein>
<evidence type="ECO:0000256" key="4">
    <source>
        <dbReference type="PIRSR" id="PIRSR006336-1"/>
    </source>
</evidence>
<dbReference type="InterPro" id="IPR048913">
    <property type="entry name" value="BetaGal_gal-bd"/>
</dbReference>
<feature type="active site" description="Proton donor" evidence="4">
    <location>
        <position position="166"/>
    </location>
</feature>
<dbReference type="InterPro" id="IPR019801">
    <property type="entry name" value="Glyco_hydro_35_CS"/>
</dbReference>
<dbReference type="Pfam" id="PF01301">
    <property type="entry name" value="Glyco_hydro_35"/>
    <property type="match status" value="1"/>
</dbReference>
<evidence type="ECO:0000256" key="6">
    <source>
        <dbReference type="RuleBase" id="RU003679"/>
    </source>
</evidence>
<keyword evidence="3 5" id="KW-0326">Glycosidase</keyword>
<dbReference type="PIRSF" id="PIRSF006336">
    <property type="entry name" value="B-gal"/>
    <property type="match status" value="1"/>
</dbReference>
<evidence type="ECO:0000259" key="10">
    <source>
        <dbReference type="Pfam" id="PF21467"/>
    </source>
</evidence>
<dbReference type="Gene3D" id="3.20.20.80">
    <property type="entry name" value="Glycosidases"/>
    <property type="match status" value="1"/>
</dbReference>
<dbReference type="Gene3D" id="2.60.120.260">
    <property type="entry name" value="Galactose-binding domain-like"/>
    <property type="match status" value="2"/>
</dbReference>
<feature type="region of interest" description="Disordered" evidence="7">
    <location>
        <begin position="573"/>
        <end position="606"/>
    </location>
</feature>
<dbReference type="SUPFAM" id="SSF51445">
    <property type="entry name" value="(Trans)glycosidases"/>
    <property type="match status" value="1"/>
</dbReference>
<name>A0A7Z0DJU8_9ACTN</name>
<proteinExistence type="inferred from homology"/>
<dbReference type="Proteomes" id="UP000564496">
    <property type="component" value="Unassembled WGS sequence"/>
</dbReference>
<dbReference type="InterPro" id="IPR017853">
    <property type="entry name" value="GH"/>
</dbReference>
<dbReference type="InterPro" id="IPR031330">
    <property type="entry name" value="Gly_Hdrlase_35_cat"/>
</dbReference>
<evidence type="ECO:0000256" key="3">
    <source>
        <dbReference type="ARBA" id="ARBA00023295"/>
    </source>
</evidence>
<dbReference type="EMBL" id="JACBZR010000001">
    <property type="protein sequence ID" value="NYI76838.1"/>
    <property type="molecule type" value="Genomic_DNA"/>
</dbReference>
<dbReference type="GO" id="GO:0004565">
    <property type="term" value="F:beta-galactosidase activity"/>
    <property type="evidence" value="ECO:0007669"/>
    <property type="project" value="UniProtKB-EC"/>
</dbReference>
<feature type="domain" description="Glycoside hydrolase 35 catalytic" evidence="8">
    <location>
        <begin position="20"/>
        <end position="331"/>
    </location>
</feature>
<evidence type="ECO:0000256" key="1">
    <source>
        <dbReference type="ARBA" id="ARBA00009809"/>
    </source>
</evidence>
<reference evidence="11 12" key="1">
    <citation type="submission" date="2020-07" db="EMBL/GenBank/DDBJ databases">
        <title>Sequencing the genomes of 1000 actinobacteria strains.</title>
        <authorList>
            <person name="Klenk H.-P."/>
        </authorList>
    </citation>
    <scope>NUCLEOTIDE SEQUENCE [LARGE SCALE GENOMIC DNA]</scope>
    <source>
        <strain evidence="11 12">DSM 26487</strain>
    </source>
</reference>
<dbReference type="SUPFAM" id="SSF49785">
    <property type="entry name" value="Galactose-binding domain-like"/>
    <property type="match status" value="1"/>
</dbReference>
<evidence type="ECO:0000313" key="12">
    <source>
        <dbReference type="Proteomes" id="UP000564496"/>
    </source>
</evidence>
<comment type="catalytic activity">
    <reaction evidence="5">
        <text>Hydrolysis of terminal non-reducing beta-D-galactose residues in beta-D-galactosides.</text>
        <dbReference type="EC" id="3.2.1.23"/>
    </reaction>
</comment>
<gene>
    <name evidence="11" type="ORF">BJ988_001486</name>
</gene>
<feature type="active site" description="Nucleophile" evidence="4">
    <location>
        <position position="242"/>
    </location>
</feature>
<feature type="domain" description="Beta-galactosidase 1-like first all-beta" evidence="9">
    <location>
        <begin position="380"/>
        <end position="489"/>
    </location>
</feature>
<dbReference type="Pfam" id="PF21467">
    <property type="entry name" value="BetaGal_gal-bd"/>
    <property type="match status" value="1"/>
</dbReference>
<dbReference type="InterPro" id="IPR048912">
    <property type="entry name" value="BetaGal1-like_ABD1"/>
</dbReference>
<evidence type="ECO:0000256" key="2">
    <source>
        <dbReference type="ARBA" id="ARBA00022801"/>
    </source>
</evidence>
<evidence type="ECO:0000256" key="7">
    <source>
        <dbReference type="SAM" id="MobiDB-lite"/>
    </source>
</evidence>
<dbReference type="InterPro" id="IPR008979">
    <property type="entry name" value="Galactose-bd-like_sf"/>
</dbReference>
<comment type="caution">
    <text evidence="11">The sequence shown here is derived from an EMBL/GenBank/DDBJ whole genome shotgun (WGS) entry which is preliminary data.</text>
</comment>
<dbReference type="PROSITE" id="PS01182">
    <property type="entry name" value="GLYCOSYL_HYDROL_F35"/>
    <property type="match status" value="1"/>
</dbReference>
<evidence type="ECO:0000313" key="11">
    <source>
        <dbReference type="EMBL" id="NYI76838.1"/>
    </source>
</evidence>
<dbReference type="InterPro" id="IPR001944">
    <property type="entry name" value="Glycoside_Hdrlase_35"/>
</dbReference>
<dbReference type="EC" id="3.2.1.23" evidence="5"/>
<organism evidence="11 12">
    <name type="scientific">Nocardioides panzhihuensis</name>
    <dbReference type="NCBI Taxonomy" id="860243"/>
    <lineage>
        <taxon>Bacteria</taxon>
        <taxon>Bacillati</taxon>
        <taxon>Actinomycetota</taxon>
        <taxon>Actinomycetes</taxon>
        <taxon>Propionibacteriales</taxon>
        <taxon>Nocardioidaceae</taxon>
        <taxon>Nocardioides</taxon>
    </lineage>
</organism>
<comment type="similarity">
    <text evidence="1 6">Belongs to the glycosyl hydrolase 35 family.</text>
</comment>
<dbReference type="GO" id="GO:0005975">
    <property type="term" value="P:carbohydrate metabolic process"/>
    <property type="evidence" value="ECO:0007669"/>
    <property type="project" value="InterPro"/>
</dbReference>
<keyword evidence="2 5" id="KW-0378">Hydrolase</keyword>
<evidence type="ECO:0000259" key="8">
    <source>
        <dbReference type="Pfam" id="PF01301"/>
    </source>
</evidence>
<sequence>MTAAKTPGPAPALTWQDGEFLKLGVPHRILSGSVHYFRIHPDLWEDRLRRVAATGFNTVDTYVAWNFHEPGEGSPDFTGPRDLARFITIAGDLGLDVIVRPGPYICAEWTNGGLPSWLTARTRAPRSSEPVYQDAVARWFDVLLPQLVSLQAGHGGPVVAVQVENEYGSYGDDAAHLTWLRQALLDRGVTELLYTADGPTEVMLDAGMVDGTLASATFGSRAEEAHAMLRSRRPGEPFLCAEFWNGWFDHWGENHHVRSPESAAATLREIVDLGGSVSVYMAHGGTNFGLWAGANHDGRHIQPTVTSYDSDAPIGEDGRGSEKFRLYRDILAPATGRTVDELPALPATGARQAFSSAPLARDADLLSLVTRGPATRAAMPLSFEELGVDTGLVTYRSSVTLPSHDVHLTVRGLHDRAYVFLDGRAIGTLDRDDAEPAVLTLPGLAAVAELTLVVEALGRVNYGPLLGEHKGILGGVQVDRRLVHSWDHHLAPLDRWAPHDLDGVPLADIEVDAPADGWLAVPGDGDRFVWLNGTLLGRLWSRGPQRRLYAPAPLWRPGTNEVAVLDLTHPATHVEVHPDPDFGPSEEYVESLPTGVDESGDGPALG</sequence>